<feature type="transmembrane region" description="Helical" evidence="1">
    <location>
        <begin position="69"/>
        <end position="88"/>
    </location>
</feature>
<name>A0A8H6I2S6_9AGAR</name>
<evidence type="ECO:0000313" key="3">
    <source>
        <dbReference type="Proteomes" id="UP000521943"/>
    </source>
</evidence>
<dbReference type="OrthoDB" id="3256745at2759"/>
<accession>A0A8H6I2S6</accession>
<protein>
    <submittedName>
        <fullName evidence="2">Uncharacterized protein</fullName>
    </submittedName>
</protein>
<evidence type="ECO:0000256" key="1">
    <source>
        <dbReference type="SAM" id="Phobius"/>
    </source>
</evidence>
<dbReference type="AlphaFoldDB" id="A0A8H6I2S6"/>
<dbReference type="Proteomes" id="UP000521943">
    <property type="component" value="Unassembled WGS sequence"/>
</dbReference>
<reference evidence="2 3" key="1">
    <citation type="submission" date="2020-07" db="EMBL/GenBank/DDBJ databases">
        <title>Comparative genomics of pyrophilous fungi reveals a link between fire events and developmental genes.</title>
        <authorList>
            <consortium name="DOE Joint Genome Institute"/>
            <person name="Steindorff A.S."/>
            <person name="Carver A."/>
            <person name="Calhoun S."/>
            <person name="Stillman K."/>
            <person name="Liu H."/>
            <person name="Lipzen A."/>
            <person name="Pangilinan J."/>
            <person name="Labutti K."/>
            <person name="Bruns T.D."/>
            <person name="Grigoriev I.V."/>
        </authorList>
    </citation>
    <scope>NUCLEOTIDE SEQUENCE [LARGE SCALE GENOMIC DNA]</scope>
    <source>
        <strain evidence="2 3">CBS 144469</strain>
    </source>
</reference>
<keyword evidence="1" id="KW-1133">Transmembrane helix</keyword>
<evidence type="ECO:0000313" key="2">
    <source>
        <dbReference type="EMBL" id="KAF6757750.1"/>
    </source>
</evidence>
<gene>
    <name evidence="2" type="ORF">DFP72DRAFT_808695</name>
</gene>
<organism evidence="2 3">
    <name type="scientific">Ephemerocybe angulata</name>
    <dbReference type="NCBI Taxonomy" id="980116"/>
    <lineage>
        <taxon>Eukaryota</taxon>
        <taxon>Fungi</taxon>
        <taxon>Dikarya</taxon>
        <taxon>Basidiomycota</taxon>
        <taxon>Agaricomycotina</taxon>
        <taxon>Agaricomycetes</taxon>
        <taxon>Agaricomycetidae</taxon>
        <taxon>Agaricales</taxon>
        <taxon>Agaricineae</taxon>
        <taxon>Psathyrellaceae</taxon>
        <taxon>Ephemerocybe</taxon>
    </lineage>
</organism>
<dbReference type="EMBL" id="JACGCI010000021">
    <property type="protein sequence ID" value="KAF6757750.1"/>
    <property type="molecule type" value="Genomic_DNA"/>
</dbReference>
<sequence>MQTTAAAQYPRTNLEIDLISDVGSPTSWLSSTESNISLRAFVSAQLLGSISTLIDVVRQSPPSPLGTHHFTLLFVAWSPLFFFGAFALTPRSHKLHPTSVP</sequence>
<keyword evidence="3" id="KW-1185">Reference proteome</keyword>
<proteinExistence type="predicted"/>
<keyword evidence="1" id="KW-0472">Membrane</keyword>
<keyword evidence="1" id="KW-0812">Transmembrane</keyword>
<comment type="caution">
    <text evidence="2">The sequence shown here is derived from an EMBL/GenBank/DDBJ whole genome shotgun (WGS) entry which is preliminary data.</text>
</comment>